<dbReference type="AlphaFoldDB" id="A0A834SPL9"/>
<evidence type="ECO:0000256" key="1">
    <source>
        <dbReference type="SAM" id="MobiDB-lite"/>
    </source>
</evidence>
<gene>
    <name evidence="2" type="ORF">G2W53_043893</name>
</gene>
<comment type="caution">
    <text evidence="2">The sequence shown here is derived from an EMBL/GenBank/DDBJ whole genome shotgun (WGS) entry which is preliminary data.</text>
</comment>
<evidence type="ECO:0000313" key="2">
    <source>
        <dbReference type="EMBL" id="KAF7804782.1"/>
    </source>
</evidence>
<organism evidence="2 3">
    <name type="scientific">Senna tora</name>
    <dbReference type="NCBI Taxonomy" id="362788"/>
    <lineage>
        <taxon>Eukaryota</taxon>
        <taxon>Viridiplantae</taxon>
        <taxon>Streptophyta</taxon>
        <taxon>Embryophyta</taxon>
        <taxon>Tracheophyta</taxon>
        <taxon>Spermatophyta</taxon>
        <taxon>Magnoliopsida</taxon>
        <taxon>eudicotyledons</taxon>
        <taxon>Gunneridae</taxon>
        <taxon>Pentapetalae</taxon>
        <taxon>rosids</taxon>
        <taxon>fabids</taxon>
        <taxon>Fabales</taxon>
        <taxon>Fabaceae</taxon>
        <taxon>Caesalpinioideae</taxon>
        <taxon>Cassia clade</taxon>
        <taxon>Senna</taxon>
    </lineage>
</organism>
<proteinExistence type="predicted"/>
<protein>
    <submittedName>
        <fullName evidence="2">Uncharacterized protein</fullName>
    </submittedName>
</protein>
<name>A0A834SPL9_9FABA</name>
<evidence type="ECO:0000313" key="3">
    <source>
        <dbReference type="Proteomes" id="UP000634136"/>
    </source>
</evidence>
<feature type="compositionally biased region" description="Basic and acidic residues" evidence="1">
    <location>
        <begin position="1"/>
        <end position="12"/>
    </location>
</feature>
<reference evidence="2" key="1">
    <citation type="submission" date="2020-09" db="EMBL/GenBank/DDBJ databases">
        <title>Genome-Enabled Discovery of Anthraquinone Biosynthesis in Senna tora.</title>
        <authorList>
            <person name="Kang S.-H."/>
            <person name="Pandey R.P."/>
            <person name="Lee C.-M."/>
            <person name="Sim J.-S."/>
            <person name="Jeong J.-T."/>
            <person name="Choi B.-S."/>
            <person name="Jung M."/>
            <person name="Ginzburg D."/>
            <person name="Zhao K."/>
            <person name="Won S.Y."/>
            <person name="Oh T.-J."/>
            <person name="Yu Y."/>
            <person name="Kim N.-H."/>
            <person name="Lee O.R."/>
            <person name="Lee T.-H."/>
            <person name="Bashyal P."/>
            <person name="Kim T.-S."/>
            <person name="Lee W.-H."/>
            <person name="Kawkins C."/>
            <person name="Kim C.-K."/>
            <person name="Kim J.S."/>
            <person name="Ahn B.O."/>
            <person name="Rhee S.Y."/>
            <person name="Sohng J.K."/>
        </authorList>
    </citation>
    <scope>NUCLEOTIDE SEQUENCE</scope>
    <source>
        <tissue evidence="2">Leaf</tissue>
    </source>
</reference>
<keyword evidence="3" id="KW-1185">Reference proteome</keyword>
<dbReference type="Proteomes" id="UP000634136">
    <property type="component" value="Unassembled WGS sequence"/>
</dbReference>
<dbReference type="EMBL" id="JAAIUW010000013">
    <property type="protein sequence ID" value="KAF7804782.1"/>
    <property type="molecule type" value="Genomic_DNA"/>
</dbReference>
<feature type="region of interest" description="Disordered" evidence="1">
    <location>
        <begin position="1"/>
        <end position="25"/>
    </location>
</feature>
<sequence>MEEKLLRQERSKGLKLPQWTNLEEA</sequence>
<accession>A0A834SPL9</accession>